<proteinExistence type="inferred from homology"/>
<dbReference type="SUPFAM" id="SSF54189">
    <property type="entry name" value="Ribosomal proteins S24e, L23 and L15e"/>
    <property type="match status" value="1"/>
</dbReference>
<dbReference type="EMBL" id="MKHE01000020">
    <property type="protein sequence ID" value="OWK04972.1"/>
    <property type="molecule type" value="Genomic_DNA"/>
</dbReference>
<feature type="region of interest" description="Disordered" evidence="7">
    <location>
        <begin position="58"/>
        <end position="97"/>
    </location>
</feature>
<accession>A0A212CGH9</accession>
<protein>
    <recommendedName>
        <fullName evidence="6">Ribosomal protein L15</fullName>
    </recommendedName>
</protein>
<keyword evidence="9" id="KW-1185">Reference proteome</keyword>
<evidence type="ECO:0000256" key="4">
    <source>
        <dbReference type="ARBA" id="ARBA00034092"/>
    </source>
</evidence>
<evidence type="ECO:0000256" key="1">
    <source>
        <dbReference type="ARBA" id="ARBA00006857"/>
    </source>
</evidence>
<comment type="caution">
    <text evidence="8">The sequence shown here is derived from an EMBL/GenBank/DDBJ whole genome shotgun (WGS) entry which is preliminary data.</text>
</comment>
<comment type="similarity">
    <text evidence="1 6">Belongs to the eukaryotic ribosomal protein eL15 family.</text>
</comment>
<comment type="function">
    <text evidence="4">Component of the large ribosomal subunit. The ribosome is a large ribonucleoprotein complex responsible for the synthesis of proteins in the cell.</text>
</comment>
<dbReference type="GO" id="GO:0022625">
    <property type="term" value="C:cytosolic large ribosomal subunit"/>
    <property type="evidence" value="ECO:0007669"/>
    <property type="project" value="TreeGrafter"/>
</dbReference>
<dbReference type="PANTHER" id="PTHR11847">
    <property type="entry name" value="RIBOSOMAL PROTEIN L15"/>
    <property type="match status" value="1"/>
</dbReference>
<evidence type="ECO:0000256" key="2">
    <source>
        <dbReference type="ARBA" id="ARBA00022980"/>
    </source>
</evidence>
<evidence type="ECO:0000256" key="6">
    <source>
        <dbReference type="RuleBase" id="RU000663"/>
    </source>
</evidence>
<sequence length="97" mass="10842">MGSTRSSLREAFSLLPRSKVDATAGPVIPIDPRHKVVIRNPDTQWITKPVHKHRLISAGRKSPGLGKGHLSLHKIGGSSRTAWRRHNTLQPELHRYS</sequence>
<dbReference type="Proteomes" id="UP000242450">
    <property type="component" value="Chromosome 20"/>
</dbReference>
<dbReference type="GO" id="GO:0002181">
    <property type="term" value="P:cytoplasmic translation"/>
    <property type="evidence" value="ECO:0007669"/>
    <property type="project" value="TreeGrafter"/>
</dbReference>
<keyword evidence="2 6" id="KW-0689">Ribosomal protein</keyword>
<dbReference type="InterPro" id="IPR000439">
    <property type="entry name" value="Ribosomal_eL15"/>
</dbReference>
<dbReference type="OrthoDB" id="10255148at2759"/>
<comment type="subunit">
    <text evidence="5">Component of the large ribosomal subunit. Interacts with IFIT1 (via TPR repeats 1-4).</text>
</comment>
<dbReference type="InterPro" id="IPR012678">
    <property type="entry name" value="Ribosomal_uL23/eL15/eS24_sf"/>
</dbReference>
<evidence type="ECO:0000256" key="5">
    <source>
        <dbReference type="ARBA" id="ARBA00046623"/>
    </source>
</evidence>
<dbReference type="Pfam" id="PF00827">
    <property type="entry name" value="Ribosomal_L15e"/>
    <property type="match status" value="1"/>
</dbReference>
<evidence type="ECO:0000313" key="9">
    <source>
        <dbReference type="Proteomes" id="UP000242450"/>
    </source>
</evidence>
<evidence type="ECO:0000313" key="8">
    <source>
        <dbReference type="EMBL" id="OWK04972.1"/>
    </source>
</evidence>
<evidence type="ECO:0000256" key="3">
    <source>
        <dbReference type="ARBA" id="ARBA00023274"/>
    </source>
</evidence>
<dbReference type="GO" id="GO:0003735">
    <property type="term" value="F:structural constituent of ribosome"/>
    <property type="evidence" value="ECO:0007669"/>
    <property type="project" value="InterPro"/>
</dbReference>
<name>A0A212CGH9_CEREH</name>
<organism evidence="8 9">
    <name type="scientific">Cervus elaphus hippelaphus</name>
    <name type="common">European red deer</name>
    <dbReference type="NCBI Taxonomy" id="46360"/>
    <lineage>
        <taxon>Eukaryota</taxon>
        <taxon>Metazoa</taxon>
        <taxon>Chordata</taxon>
        <taxon>Craniata</taxon>
        <taxon>Vertebrata</taxon>
        <taxon>Euteleostomi</taxon>
        <taxon>Mammalia</taxon>
        <taxon>Eutheria</taxon>
        <taxon>Laurasiatheria</taxon>
        <taxon>Artiodactyla</taxon>
        <taxon>Ruminantia</taxon>
        <taxon>Pecora</taxon>
        <taxon>Cervidae</taxon>
        <taxon>Cervinae</taxon>
        <taxon>Cervus</taxon>
    </lineage>
</organism>
<dbReference type="InterPro" id="IPR024794">
    <property type="entry name" value="Rbsml_eL15_core_dom_sf"/>
</dbReference>
<dbReference type="AlphaFoldDB" id="A0A212CGH9"/>
<reference evidence="8 9" key="1">
    <citation type="journal article" date="2018" name="Mol. Genet. Genomics">
        <title>The red deer Cervus elaphus genome CerEla1.0: sequencing, annotating, genes, and chromosomes.</title>
        <authorList>
            <person name="Bana N.A."/>
            <person name="Nyiri A."/>
            <person name="Nagy J."/>
            <person name="Frank K."/>
            <person name="Nagy T."/>
            <person name="Steger V."/>
            <person name="Schiller M."/>
            <person name="Lakatos P."/>
            <person name="Sugar L."/>
            <person name="Horn P."/>
            <person name="Barta E."/>
            <person name="Orosz L."/>
        </authorList>
    </citation>
    <scope>NUCLEOTIDE SEQUENCE [LARGE SCALE GENOMIC DNA]</scope>
    <source>
        <strain evidence="8">Hungarian</strain>
    </source>
</reference>
<dbReference type="GO" id="GO:0003723">
    <property type="term" value="F:RNA binding"/>
    <property type="evidence" value="ECO:0007669"/>
    <property type="project" value="TreeGrafter"/>
</dbReference>
<dbReference type="Gene3D" id="3.40.1120.10">
    <property type="entry name" value="Ribosomal protein l15e"/>
    <property type="match status" value="1"/>
</dbReference>
<keyword evidence="3 6" id="KW-0687">Ribonucleoprotein</keyword>
<evidence type="ECO:0000256" key="7">
    <source>
        <dbReference type="SAM" id="MobiDB-lite"/>
    </source>
</evidence>
<dbReference type="PANTHER" id="PTHR11847:SF4">
    <property type="entry name" value="LARGE RIBOSOMAL SUBUNIT PROTEIN EL15"/>
    <property type="match status" value="1"/>
</dbReference>
<gene>
    <name evidence="8" type="ORF">Celaphus_00001753</name>
</gene>